<dbReference type="InterPro" id="IPR050361">
    <property type="entry name" value="MPP/UQCRC_Complex"/>
</dbReference>
<dbReference type="PANTHER" id="PTHR11851">
    <property type="entry name" value="METALLOPROTEASE"/>
    <property type="match status" value="1"/>
</dbReference>
<dbReference type="VEuPathDB" id="MicrosporidiaDB:NEQG_01585"/>
<reference evidence="2" key="1">
    <citation type="submission" date="2011-01" db="EMBL/GenBank/DDBJ databases">
        <title>The Genome Sequence of Nematocida parisii strain ERTm3.</title>
        <authorList>
            <consortium name="The Broad Institute Genome Sequencing Platform"/>
            <consortium name="The Broad Institute Genome Sequencing Center for Infectious Disease"/>
            <person name="Cuomo C."/>
            <person name="Troemel E."/>
            <person name="Young S.K."/>
            <person name="Zeng Q."/>
            <person name="Gargeya S."/>
            <person name="Fitzgerald M."/>
            <person name="Haas B."/>
            <person name="Abouelleil A."/>
            <person name="Alvarado L."/>
            <person name="Arachchi H.M."/>
            <person name="Berlin A."/>
            <person name="Chapman S.B."/>
            <person name="Gearin G."/>
            <person name="Goldberg J."/>
            <person name="Griggs A."/>
            <person name="Gujja S."/>
            <person name="Hansen M."/>
            <person name="Heiman D."/>
            <person name="Howarth C."/>
            <person name="Larimer J."/>
            <person name="Lui A."/>
            <person name="MacDonald P.J.P."/>
            <person name="McCowen C."/>
            <person name="Montmayeur A."/>
            <person name="Murphy C."/>
            <person name="Neiman D."/>
            <person name="Pearson M."/>
            <person name="Priest M."/>
            <person name="Roberts A."/>
            <person name="Saif S."/>
            <person name="Shea T."/>
            <person name="Sisk P."/>
            <person name="Stolte C."/>
            <person name="Sykes S."/>
            <person name="Wortman J."/>
            <person name="Nusbaum C."/>
            <person name="Birren B."/>
        </authorList>
    </citation>
    <scope>NUCLEOTIDE SEQUENCE</scope>
    <source>
        <strain evidence="2">ERTm3</strain>
    </source>
</reference>
<dbReference type="AlphaFoldDB" id="I3EFZ4"/>
<dbReference type="PANTHER" id="PTHR11851:SF49">
    <property type="entry name" value="MITOCHONDRIAL-PROCESSING PEPTIDASE SUBUNIT ALPHA"/>
    <property type="match status" value="1"/>
</dbReference>
<evidence type="ECO:0000313" key="3">
    <source>
        <dbReference type="Proteomes" id="UP000002872"/>
    </source>
</evidence>
<dbReference type="Proteomes" id="UP000002872">
    <property type="component" value="Unassembled WGS sequence"/>
</dbReference>
<keyword evidence="3" id="KW-1185">Reference proteome</keyword>
<dbReference type="OrthoDB" id="10251424at2759"/>
<proteinExistence type="inferred from homology"/>
<dbReference type="GO" id="GO:0046872">
    <property type="term" value="F:metal ion binding"/>
    <property type="evidence" value="ECO:0007669"/>
    <property type="project" value="InterPro"/>
</dbReference>
<dbReference type="EMBL" id="GL870879">
    <property type="protein sequence ID" value="EIJ88141.1"/>
    <property type="molecule type" value="Genomic_DNA"/>
</dbReference>
<comment type="similarity">
    <text evidence="1">Belongs to the peptidase M16 family.</text>
</comment>
<dbReference type="Gene3D" id="3.30.830.10">
    <property type="entry name" value="Metalloenzyme, LuxS/M16 peptidase-like"/>
    <property type="match status" value="1"/>
</dbReference>
<dbReference type="STRING" id="935791.I3EFZ4"/>
<dbReference type="InterPro" id="IPR011249">
    <property type="entry name" value="Metalloenz_LuxS/M16"/>
</dbReference>
<gene>
    <name evidence="2" type="ORF">NEQG_01585</name>
</gene>
<evidence type="ECO:0000313" key="2">
    <source>
        <dbReference type="EMBL" id="EIJ88141.1"/>
    </source>
</evidence>
<organism evidence="2 3">
    <name type="scientific">Nematocida parisii (strain ERTm3)</name>
    <name type="common">Nematode killer fungus</name>
    <dbReference type="NCBI Taxonomy" id="935791"/>
    <lineage>
        <taxon>Eukaryota</taxon>
        <taxon>Fungi</taxon>
        <taxon>Fungi incertae sedis</taxon>
        <taxon>Microsporidia</taxon>
        <taxon>Nematocida</taxon>
    </lineage>
</organism>
<protein>
    <recommendedName>
        <fullName evidence="4">Peptidase M16 N-terminal domain-containing protein</fullName>
    </recommendedName>
</protein>
<name>I3EFZ4_NEMP3</name>
<accession>I3EFZ4</accession>
<sequence length="413" mass="45275">MLVHALTGESQKIVKKVLSNGLTVLLKPMPVKECLIGLAIKGGAIESSKQGYPNGTAHLLEHVLINRIPRGVRDKMNINGKTSQTHISVYGHTKENSSRVLTKELLSSISHPVNQKSINEEVPRVLKEISMVSGTHSDQQEKFITAITEDPHLLNSSILGTEETIKNISKDHLQRFLRSTAVPGSALLVGMGNIDVPGILNIAKSIKLNRPSTELLSNKESTSLIPKYAQAQTSTDPAVNNNLFLMGYKFPWNKNIKSYATYLVMADSIQRALDPSLGITAHLSYSQLGGVLYFTIPTKAYSKQEFTSIIQKAANNIQKDLSEFKYEEGLMGLPHLDISTYLFSIGLGPTSTDDLFDAIKSITDSDISEGVKALNISNCYTSTDSALTRIIQTYLNHAPIFSTVLFKVCCNIV</sequence>
<dbReference type="InParanoid" id="I3EFZ4"/>
<dbReference type="SUPFAM" id="SSF63411">
    <property type="entry name" value="LuxS/MPP-like metallohydrolase"/>
    <property type="match status" value="1"/>
</dbReference>
<dbReference type="HOGENOM" id="CLU_715890_0_0_1"/>
<evidence type="ECO:0000256" key="1">
    <source>
        <dbReference type="ARBA" id="ARBA00007261"/>
    </source>
</evidence>
<evidence type="ECO:0008006" key="4">
    <source>
        <dbReference type="Google" id="ProtNLM"/>
    </source>
</evidence>